<reference evidence="3 4" key="2">
    <citation type="journal article" date="2012" name="Stand. Genomic Sci.">
        <title>Complete genome sequence of the aquatic bacterium Runella slithyformis type strain (LSU 4(T)).</title>
        <authorList>
            <person name="Copeland A."/>
            <person name="Zhang X."/>
            <person name="Misra M."/>
            <person name="Lapidus A."/>
            <person name="Nolan M."/>
            <person name="Lucas S."/>
            <person name="Deshpande S."/>
            <person name="Cheng J.F."/>
            <person name="Tapia R."/>
            <person name="Goodwin L.A."/>
            <person name="Pitluck S."/>
            <person name="Liolios K."/>
            <person name="Pagani I."/>
            <person name="Ivanova N."/>
            <person name="Mikhailova N."/>
            <person name="Pati A."/>
            <person name="Chen A."/>
            <person name="Palaniappan K."/>
            <person name="Land M."/>
            <person name="Hauser L."/>
            <person name="Pan C."/>
            <person name="Jeffries C.D."/>
            <person name="Detter J.C."/>
            <person name="Brambilla E.M."/>
            <person name="Rohde M."/>
            <person name="Djao O.D."/>
            <person name="Goker M."/>
            <person name="Sikorski J."/>
            <person name="Tindall B.J."/>
            <person name="Woyke T."/>
            <person name="Bristow J."/>
            <person name="Eisen J.A."/>
            <person name="Markowitz V."/>
            <person name="Hugenholtz P."/>
            <person name="Kyrpides N.C."/>
            <person name="Klenk H.P."/>
            <person name="Mavromatis K."/>
        </authorList>
    </citation>
    <scope>NUCLEOTIDE SEQUENCE [LARGE SCALE GENOMIC DNA]</scope>
    <source>
        <strain evidence="4">ATCC 29530 / DSM 19594 / LMG 11500 / NCIMB 11436 / LSU 4</strain>
    </source>
</reference>
<feature type="domain" description="DUF6249" evidence="2">
    <location>
        <begin position="9"/>
        <end position="106"/>
    </location>
</feature>
<evidence type="ECO:0000313" key="3">
    <source>
        <dbReference type="EMBL" id="AEI48725.1"/>
    </source>
</evidence>
<protein>
    <submittedName>
        <fullName evidence="3">Membrane protein</fullName>
    </submittedName>
</protein>
<keyword evidence="1" id="KW-0472">Membrane</keyword>
<keyword evidence="1" id="KW-0812">Transmembrane</keyword>
<feature type="transmembrane region" description="Helical" evidence="1">
    <location>
        <begin position="6"/>
        <end position="24"/>
    </location>
</feature>
<dbReference type="RefSeq" id="WP_013928036.1">
    <property type="nucleotide sequence ID" value="NC_015703.1"/>
</dbReference>
<keyword evidence="4" id="KW-1185">Reference proteome</keyword>
<evidence type="ECO:0000259" key="2">
    <source>
        <dbReference type="Pfam" id="PF19762"/>
    </source>
</evidence>
<feature type="transmembrane region" description="Helical" evidence="1">
    <location>
        <begin position="85"/>
        <end position="105"/>
    </location>
</feature>
<dbReference type="Proteomes" id="UP000000493">
    <property type="component" value="Chromosome"/>
</dbReference>
<dbReference type="EMBL" id="CP002859">
    <property type="protein sequence ID" value="AEI48725.1"/>
    <property type="molecule type" value="Genomic_DNA"/>
</dbReference>
<proteinExistence type="predicted"/>
<accession>A0A7U3ZK67</accession>
<dbReference type="Pfam" id="PF19762">
    <property type="entry name" value="DUF6249"/>
    <property type="match status" value="1"/>
</dbReference>
<evidence type="ECO:0000256" key="1">
    <source>
        <dbReference type="SAM" id="Phobius"/>
    </source>
</evidence>
<name>A0A7U3ZK67_RUNSL</name>
<gene>
    <name evidence="3" type="ordered locus">Runsl_2314</name>
</gene>
<dbReference type="KEGG" id="rsi:Runsl_2314"/>
<organism evidence="3 4">
    <name type="scientific">Runella slithyformis (strain ATCC 29530 / DSM 19594 / LMG 11500 / NCIMB 11436 / LSU 4)</name>
    <dbReference type="NCBI Taxonomy" id="761193"/>
    <lineage>
        <taxon>Bacteria</taxon>
        <taxon>Pseudomonadati</taxon>
        <taxon>Bacteroidota</taxon>
        <taxon>Cytophagia</taxon>
        <taxon>Cytophagales</taxon>
        <taxon>Spirosomataceae</taxon>
        <taxon>Runella</taxon>
    </lineage>
</organism>
<sequence>MNPLIIPLIAIIGGSIMIIFLRYFQNVERMSMIEKGLNPFDNQSVRRSRISPDNTLRSGLLLVGAGLGLLIGALIEPYLHSDSDGIQVALIMIFGGAGLLLSYSIQMKNDKKAQ</sequence>
<dbReference type="InterPro" id="IPR046216">
    <property type="entry name" value="DUF6249"/>
</dbReference>
<feature type="transmembrane region" description="Helical" evidence="1">
    <location>
        <begin position="56"/>
        <end position="79"/>
    </location>
</feature>
<evidence type="ECO:0000313" key="4">
    <source>
        <dbReference type="Proteomes" id="UP000000493"/>
    </source>
</evidence>
<keyword evidence="1" id="KW-1133">Transmembrane helix</keyword>
<reference evidence="4" key="1">
    <citation type="submission" date="2011-06" db="EMBL/GenBank/DDBJ databases">
        <title>The complete genome of chromosome of Runella slithyformis DSM 19594.</title>
        <authorList>
            <consortium name="US DOE Joint Genome Institute (JGI-PGF)"/>
            <person name="Lucas S."/>
            <person name="Han J."/>
            <person name="Lapidus A."/>
            <person name="Bruce D."/>
            <person name="Goodwin L."/>
            <person name="Pitluck S."/>
            <person name="Peters L."/>
            <person name="Kyrpides N."/>
            <person name="Mavromatis K."/>
            <person name="Ivanova N."/>
            <person name="Ovchinnikova G."/>
            <person name="Zhang X."/>
            <person name="Misra M."/>
            <person name="Detter J.C."/>
            <person name="Tapia R."/>
            <person name="Han C."/>
            <person name="Land M."/>
            <person name="Hauser L."/>
            <person name="Markowitz V."/>
            <person name="Cheng J.-F."/>
            <person name="Hugenholtz P."/>
            <person name="Woyke T."/>
            <person name="Wu D."/>
            <person name="Tindall B."/>
            <person name="Faehrich R."/>
            <person name="Brambilla E."/>
            <person name="Klenk H.-P."/>
            <person name="Eisen J.A."/>
        </authorList>
    </citation>
    <scope>NUCLEOTIDE SEQUENCE [LARGE SCALE GENOMIC DNA]</scope>
    <source>
        <strain evidence="4">ATCC 29530 / DSM 19594 / LMG 11500 / NCIMB 11436 / LSU 4</strain>
    </source>
</reference>
<dbReference type="AlphaFoldDB" id="A0A7U3ZK67"/>